<dbReference type="AlphaFoldDB" id="A0A0J5M504"/>
<proteinExistence type="predicted"/>
<accession>A0A0J5M504</accession>
<dbReference type="GO" id="GO:0016787">
    <property type="term" value="F:hydrolase activity"/>
    <property type="evidence" value="ECO:0007669"/>
    <property type="project" value="UniProtKB-KW"/>
</dbReference>
<dbReference type="Gene3D" id="3.40.50.1820">
    <property type="entry name" value="alpha/beta hydrolase"/>
    <property type="match status" value="1"/>
</dbReference>
<comment type="caution">
    <text evidence="2">The sequence shown here is derived from an EMBL/GenBank/DDBJ whole genome shotgun (WGS) entry which is preliminary data.</text>
</comment>
<dbReference type="EMBL" id="LDZF01000004">
    <property type="protein sequence ID" value="KMK15439.1"/>
    <property type="molecule type" value="Genomic_DNA"/>
</dbReference>
<evidence type="ECO:0000313" key="2">
    <source>
        <dbReference type="EMBL" id="KMK15439.1"/>
    </source>
</evidence>
<dbReference type="InterPro" id="IPR050266">
    <property type="entry name" value="AB_hydrolase_sf"/>
</dbReference>
<organism evidence="2 3">
    <name type="scientific">Pluralibacter gergoviae</name>
    <name type="common">Enterobacter gergoviae</name>
    <dbReference type="NCBI Taxonomy" id="61647"/>
    <lineage>
        <taxon>Bacteria</taxon>
        <taxon>Pseudomonadati</taxon>
        <taxon>Pseudomonadota</taxon>
        <taxon>Gammaproteobacteria</taxon>
        <taxon>Enterobacterales</taxon>
        <taxon>Enterobacteriaceae</taxon>
        <taxon>Pluralibacter</taxon>
    </lineage>
</organism>
<gene>
    <name evidence="2" type="ORF">ABW06_05560</name>
</gene>
<sequence>MIFSAPIDNAGLPLVLIGGTLCNARLWQPLLERLNASAVFCLTLTGAVSAAEAARRLLPVLPPRFMLAGFSLGAIVALQIAADAPQRLAGLALLSVNPLADRPENAVTRRAAVQAAREQGHARWLSSALWRRYVAPSSLSNRALHDTLCQMAQETDSDTFAQQTGIAISRRDNRDALRALACPVLILNGEHDPICTPEHHQIAAESAPGARCLTLQSAGHFFVLESPDEAAAPLRQWMMESMICE</sequence>
<keyword evidence="3" id="KW-1185">Reference proteome</keyword>
<evidence type="ECO:0000259" key="1">
    <source>
        <dbReference type="Pfam" id="PF12697"/>
    </source>
</evidence>
<dbReference type="PANTHER" id="PTHR43798:SF33">
    <property type="entry name" value="HYDROLASE, PUTATIVE (AFU_ORTHOLOGUE AFUA_2G14860)-RELATED"/>
    <property type="match status" value="1"/>
</dbReference>
<dbReference type="InterPro" id="IPR029058">
    <property type="entry name" value="AB_hydrolase_fold"/>
</dbReference>
<feature type="domain" description="AB hydrolase-1" evidence="1">
    <location>
        <begin position="14"/>
        <end position="231"/>
    </location>
</feature>
<dbReference type="PANTHER" id="PTHR43798">
    <property type="entry name" value="MONOACYLGLYCEROL LIPASE"/>
    <property type="match status" value="1"/>
</dbReference>
<dbReference type="GO" id="GO:0016020">
    <property type="term" value="C:membrane"/>
    <property type="evidence" value="ECO:0007669"/>
    <property type="project" value="TreeGrafter"/>
</dbReference>
<dbReference type="PATRIC" id="fig|61647.15.peg.3956"/>
<name>A0A0J5M504_PLUGE</name>
<dbReference type="Pfam" id="PF12697">
    <property type="entry name" value="Abhydrolase_6"/>
    <property type="match status" value="1"/>
</dbReference>
<dbReference type="Proteomes" id="UP000036196">
    <property type="component" value="Unassembled WGS sequence"/>
</dbReference>
<dbReference type="RefSeq" id="WP_048278411.1">
    <property type="nucleotide sequence ID" value="NZ_LDZF01000004.1"/>
</dbReference>
<dbReference type="SUPFAM" id="SSF53474">
    <property type="entry name" value="alpha/beta-Hydrolases"/>
    <property type="match status" value="1"/>
</dbReference>
<protein>
    <submittedName>
        <fullName evidence="2">Hydrolase</fullName>
    </submittedName>
</protein>
<dbReference type="InterPro" id="IPR000073">
    <property type="entry name" value="AB_hydrolase_1"/>
</dbReference>
<keyword evidence="2" id="KW-0378">Hydrolase</keyword>
<evidence type="ECO:0000313" key="3">
    <source>
        <dbReference type="Proteomes" id="UP000036196"/>
    </source>
</evidence>
<reference evidence="2 3" key="1">
    <citation type="submission" date="2015-05" db="EMBL/GenBank/DDBJ databases">
        <title>Genome sequences of Pluralibacter gergoviae.</title>
        <authorList>
            <person name="Greninger A.L."/>
            <person name="Miller S."/>
        </authorList>
    </citation>
    <scope>NUCLEOTIDE SEQUENCE [LARGE SCALE GENOMIC DNA]</scope>
    <source>
        <strain evidence="2 3">JS81F13</strain>
    </source>
</reference>